<reference evidence="3" key="1">
    <citation type="journal article" date="2020" name="Nat. Commun.">
        <title>Genome sequence of the cluster root forming white lupin.</title>
        <authorList>
            <person name="Hufnagel B."/>
            <person name="Marques A."/>
            <person name="Soriano A."/>
            <person name="Marques L."/>
            <person name="Divol F."/>
            <person name="Doumas P."/>
            <person name="Sallet E."/>
            <person name="Mancinotti D."/>
            <person name="Carrere S."/>
            <person name="Marande W."/>
            <person name="Arribat S."/>
            <person name="Keller J."/>
            <person name="Huneau C."/>
            <person name="Blein T."/>
            <person name="Aime D."/>
            <person name="Laguerre M."/>
            <person name="Taylor J."/>
            <person name="Schubert V."/>
            <person name="Nelson M."/>
            <person name="Geu-Flores F."/>
            <person name="Crespi M."/>
            <person name="Gallardo-Guerrero K."/>
            <person name="Delaux P.-M."/>
            <person name="Salse J."/>
            <person name="Berges H."/>
            <person name="Guyot R."/>
            <person name="Gouzy J."/>
            <person name="Peret B."/>
        </authorList>
    </citation>
    <scope>NUCLEOTIDE SEQUENCE [LARGE SCALE GENOMIC DNA]</scope>
    <source>
        <strain evidence="3">cv. Amiga</strain>
    </source>
</reference>
<sequence length="48" mass="5101">MLLILLLTLAMASIVIISLQIQLTSQRCGQKLGLAGLRSLEVSSLSTC</sequence>
<proteinExistence type="predicted"/>
<organism evidence="2 3">
    <name type="scientific">Lupinus albus</name>
    <name type="common">White lupine</name>
    <name type="synonym">Lupinus termis</name>
    <dbReference type="NCBI Taxonomy" id="3870"/>
    <lineage>
        <taxon>Eukaryota</taxon>
        <taxon>Viridiplantae</taxon>
        <taxon>Streptophyta</taxon>
        <taxon>Embryophyta</taxon>
        <taxon>Tracheophyta</taxon>
        <taxon>Spermatophyta</taxon>
        <taxon>Magnoliopsida</taxon>
        <taxon>eudicotyledons</taxon>
        <taxon>Gunneridae</taxon>
        <taxon>Pentapetalae</taxon>
        <taxon>rosids</taxon>
        <taxon>fabids</taxon>
        <taxon>Fabales</taxon>
        <taxon>Fabaceae</taxon>
        <taxon>Papilionoideae</taxon>
        <taxon>50 kb inversion clade</taxon>
        <taxon>genistoids sensu lato</taxon>
        <taxon>core genistoids</taxon>
        <taxon>Genisteae</taxon>
        <taxon>Lupinus</taxon>
    </lineage>
</organism>
<keyword evidence="1" id="KW-0732">Signal</keyword>
<dbReference type="Proteomes" id="UP000447434">
    <property type="component" value="Chromosome 3"/>
</dbReference>
<accession>A0A6A4QW24</accession>
<evidence type="ECO:0000313" key="2">
    <source>
        <dbReference type="EMBL" id="KAE9617622.1"/>
    </source>
</evidence>
<keyword evidence="3" id="KW-1185">Reference proteome</keyword>
<gene>
    <name evidence="2" type="ORF">Lalb_Chr03g0037301</name>
</gene>
<dbReference type="AlphaFoldDB" id="A0A6A4QW24"/>
<feature type="signal peptide" evidence="1">
    <location>
        <begin position="1"/>
        <end position="18"/>
    </location>
</feature>
<evidence type="ECO:0000313" key="3">
    <source>
        <dbReference type="Proteomes" id="UP000447434"/>
    </source>
</evidence>
<dbReference type="EMBL" id="WOCE01000003">
    <property type="protein sequence ID" value="KAE9617622.1"/>
    <property type="molecule type" value="Genomic_DNA"/>
</dbReference>
<name>A0A6A4QW24_LUPAL</name>
<protein>
    <submittedName>
        <fullName evidence="2">Uncharacterized protein</fullName>
    </submittedName>
</protein>
<comment type="caution">
    <text evidence="2">The sequence shown here is derived from an EMBL/GenBank/DDBJ whole genome shotgun (WGS) entry which is preliminary data.</text>
</comment>
<evidence type="ECO:0000256" key="1">
    <source>
        <dbReference type="SAM" id="SignalP"/>
    </source>
</evidence>
<feature type="chain" id="PRO_5025570007" evidence="1">
    <location>
        <begin position="19"/>
        <end position="48"/>
    </location>
</feature>